<dbReference type="PANTHER" id="PTHR45894">
    <property type="entry name" value="RNA-BINDING PROTEIN 8A"/>
    <property type="match status" value="1"/>
</dbReference>
<dbReference type="SUPFAM" id="SSF54928">
    <property type="entry name" value="RNA-binding domain, RBD"/>
    <property type="match status" value="1"/>
</dbReference>
<evidence type="ECO:0000256" key="2">
    <source>
        <dbReference type="ARBA" id="ARBA00004496"/>
    </source>
</evidence>
<dbReference type="InterPro" id="IPR035979">
    <property type="entry name" value="RBD_domain_sf"/>
</dbReference>
<dbReference type="InterPro" id="IPR012677">
    <property type="entry name" value="Nucleotide-bd_a/b_plait_sf"/>
</dbReference>
<dbReference type="InterPro" id="IPR000504">
    <property type="entry name" value="RRM_dom"/>
</dbReference>
<dbReference type="OrthoDB" id="15688at2759"/>
<reference evidence="8 9" key="1">
    <citation type="journal article" date="2016" name="G3 (Bethesda)">
        <title>First Draft Assembly and Annotation of the Genome of a California Endemic Oak Quercus lobata Nee (Fagaceae).</title>
        <authorList>
            <person name="Sork V.L."/>
            <person name="Fitz-Gibbon S.T."/>
            <person name="Puiu D."/>
            <person name="Crepeau M."/>
            <person name="Gugger P.F."/>
            <person name="Sherman R."/>
            <person name="Stevens K."/>
            <person name="Langley C.H."/>
            <person name="Pellegrini M."/>
            <person name="Salzberg S.L."/>
        </authorList>
    </citation>
    <scope>NUCLEOTIDE SEQUENCE [LARGE SCALE GENOMIC DNA]</scope>
    <source>
        <strain evidence="8 9">cv. SW786</strain>
    </source>
</reference>
<keyword evidence="3" id="KW-0963">Cytoplasm</keyword>
<gene>
    <name evidence="8" type="primary">LOC115953930</name>
</gene>
<evidence type="ECO:0000256" key="1">
    <source>
        <dbReference type="ARBA" id="ARBA00004123"/>
    </source>
</evidence>
<dbReference type="CDD" id="cd12324">
    <property type="entry name" value="RRM_RBM8"/>
    <property type="match status" value="1"/>
</dbReference>
<dbReference type="GO" id="GO:0003729">
    <property type="term" value="F:mRNA binding"/>
    <property type="evidence" value="ECO:0007669"/>
    <property type="project" value="InterPro"/>
</dbReference>
<dbReference type="GO" id="GO:0005634">
    <property type="term" value="C:nucleus"/>
    <property type="evidence" value="ECO:0007669"/>
    <property type="project" value="UniProtKB-SubCell"/>
</dbReference>
<dbReference type="InParanoid" id="A0A7N2M2W9"/>
<keyword evidence="4 6" id="KW-0694">RNA-binding</keyword>
<feature type="domain" description="RRM" evidence="7">
    <location>
        <begin position="40"/>
        <end position="118"/>
    </location>
</feature>
<proteinExistence type="predicted"/>
<dbReference type="GO" id="GO:0006396">
    <property type="term" value="P:RNA processing"/>
    <property type="evidence" value="ECO:0007669"/>
    <property type="project" value="InterPro"/>
</dbReference>
<protein>
    <recommendedName>
        <fullName evidence="7">RRM domain-containing protein</fullName>
    </recommendedName>
</protein>
<comment type="subcellular location">
    <subcellularLocation>
        <location evidence="2">Cytoplasm</location>
    </subcellularLocation>
    <subcellularLocation>
        <location evidence="1">Nucleus</location>
    </subcellularLocation>
</comment>
<keyword evidence="9" id="KW-1185">Reference proteome</keyword>
<dbReference type="PRINTS" id="PR01738">
    <property type="entry name" value="RNABINDINGM8"/>
</dbReference>
<dbReference type="SMART" id="SM00360">
    <property type="entry name" value="RRM"/>
    <property type="match status" value="1"/>
</dbReference>
<name>A0A7N2M2W9_QUELO</name>
<reference evidence="8" key="2">
    <citation type="submission" date="2021-01" db="UniProtKB">
        <authorList>
            <consortium name="EnsemblPlants"/>
        </authorList>
    </citation>
    <scope>IDENTIFICATION</scope>
</reference>
<dbReference type="OMA" id="VVEPMPR"/>
<dbReference type="Proteomes" id="UP000594261">
    <property type="component" value="Chromosome 7"/>
</dbReference>
<evidence type="ECO:0000256" key="3">
    <source>
        <dbReference type="ARBA" id="ARBA00022490"/>
    </source>
</evidence>
<accession>A0A7N2M2W9</accession>
<dbReference type="GeneID" id="115953930"/>
<dbReference type="Pfam" id="PF00076">
    <property type="entry name" value="RRM_1"/>
    <property type="match status" value="1"/>
</dbReference>
<dbReference type="KEGG" id="qlo:115953930"/>
<organism evidence="8 9">
    <name type="scientific">Quercus lobata</name>
    <name type="common">Valley oak</name>
    <dbReference type="NCBI Taxonomy" id="97700"/>
    <lineage>
        <taxon>Eukaryota</taxon>
        <taxon>Viridiplantae</taxon>
        <taxon>Streptophyta</taxon>
        <taxon>Embryophyta</taxon>
        <taxon>Tracheophyta</taxon>
        <taxon>Spermatophyta</taxon>
        <taxon>Magnoliopsida</taxon>
        <taxon>eudicotyledons</taxon>
        <taxon>Gunneridae</taxon>
        <taxon>Pentapetalae</taxon>
        <taxon>rosids</taxon>
        <taxon>fabids</taxon>
        <taxon>Fagales</taxon>
        <taxon>Fagaceae</taxon>
        <taxon>Quercus</taxon>
    </lineage>
</organism>
<dbReference type="PROSITE" id="PS50102">
    <property type="entry name" value="RRM"/>
    <property type="match status" value="1"/>
</dbReference>
<evidence type="ECO:0000313" key="8">
    <source>
        <dbReference type="EnsemblPlants" id="QL07p002699:mrna"/>
    </source>
</evidence>
<dbReference type="GO" id="GO:0005737">
    <property type="term" value="C:cytoplasm"/>
    <property type="evidence" value="ECO:0007669"/>
    <property type="project" value="UniProtKB-SubCell"/>
</dbReference>
<evidence type="ECO:0000256" key="4">
    <source>
        <dbReference type="ARBA" id="ARBA00022884"/>
    </source>
</evidence>
<dbReference type="EMBL" id="LRBV02000007">
    <property type="status" value="NOT_ANNOTATED_CDS"/>
    <property type="molecule type" value="Genomic_DNA"/>
</dbReference>
<evidence type="ECO:0000256" key="6">
    <source>
        <dbReference type="PROSITE-ProRule" id="PRU00176"/>
    </source>
</evidence>
<evidence type="ECO:0000313" key="9">
    <source>
        <dbReference type="Proteomes" id="UP000594261"/>
    </source>
</evidence>
<dbReference type="EnsemblPlants" id="QL07p002699:mrna">
    <property type="protein sequence ID" value="QL07p002699:mrna"/>
    <property type="gene ID" value="QL07p002699"/>
</dbReference>
<evidence type="ECO:0000256" key="5">
    <source>
        <dbReference type="ARBA" id="ARBA00023242"/>
    </source>
</evidence>
<dbReference type="InterPro" id="IPR008111">
    <property type="entry name" value="RNA-bd_8"/>
</dbReference>
<dbReference type="AlphaFoldDB" id="A0A7N2M2W9"/>
<keyword evidence="5" id="KW-0539">Nucleus</keyword>
<sequence length="142" mass="16207">MECYDADDDVLMEMEAGEVQTAHFFAPNPSYFPLQSVEGWTLLVTGVHQEAEERDVLDLFGEFGEVKSLHLNLNHRTGYLMGYALIEYDNFEAAQDAISTMNGTELFDSTISVDWAFCRDPSNASYLRSPHSHRSRTTIRRF</sequence>
<evidence type="ECO:0000259" key="7">
    <source>
        <dbReference type="PROSITE" id="PS50102"/>
    </source>
</evidence>
<dbReference type="InterPro" id="IPR033744">
    <property type="entry name" value="RRM_RBM8"/>
</dbReference>
<dbReference type="RefSeq" id="XP_030927620.1">
    <property type="nucleotide sequence ID" value="XM_031071760.1"/>
</dbReference>
<dbReference type="Gene3D" id="3.30.70.330">
    <property type="match status" value="1"/>
</dbReference>
<dbReference type="Gramene" id="QL07p002699:mrna">
    <property type="protein sequence ID" value="QL07p002699:mrna"/>
    <property type="gene ID" value="QL07p002699"/>
</dbReference>